<dbReference type="RefSeq" id="WP_126556030.1">
    <property type="nucleotide sequence ID" value="NZ_BIFS01000002.1"/>
</dbReference>
<evidence type="ECO:0000313" key="3">
    <source>
        <dbReference type="EMBL" id="GCE22768.1"/>
    </source>
</evidence>
<organism evidence="3 4">
    <name type="scientific">Dictyobacter kobayashii</name>
    <dbReference type="NCBI Taxonomy" id="2014872"/>
    <lineage>
        <taxon>Bacteria</taxon>
        <taxon>Bacillati</taxon>
        <taxon>Chloroflexota</taxon>
        <taxon>Ktedonobacteria</taxon>
        <taxon>Ktedonobacterales</taxon>
        <taxon>Dictyobacteraceae</taxon>
        <taxon>Dictyobacter</taxon>
    </lineage>
</organism>
<evidence type="ECO:0000259" key="2">
    <source>
        <dbReference type="Pfam" id="PF25872"/>
    </source>
</evidence>
<evidence type="ECO:0000313" key="4">
    <source>
        <dbReference type="Proteomes" id="UP000287188"/>
    </source>
</evidence>
<dbReference type="Gene3D" id="1.25.40.10">
    <property type="entry name" value="Tetratricopeptide repeat domain"/>
    <property type="match status" value="1"/>
</dbReference>
<dbReference type="InterPro" id="IPR058852">
    <property type="entry name" value="HTH_77"/>
</dbReference>
<dbReference type="InterPro" id="IPR002182">
    <property type="entry name" value="NB-ARC"/>
</dbReference>
<dbReference type="InterPro" id="IPR011990">
    <property type="entry name" value="TPR-like_helical_dom_sf"/>
</dbReference>
<reference evidence="4" key="1">
    <citation type="submission" date="2018-12" db="EMBL/GenBank/DDBJ databases">
        <title>Tengunoibacter tsumagoiensis gen. nov., sp. nov., Dictyobacter kobayashii sp. nov., D. alpinus sp. nov., and D. joshuensis sp. nov. and description of Dictyobacteraceae fam. nov. within the order Ktedonobacterales isolated from Tengu-no-mugimeshi.</title>
        <authorList>
            <person name="Wang C.M."/>
            <person name="Zheng Y."/>
            <person name="Sakai Y."/>
            <person name="Toyoda A."/>
            <person name="Minakuchi Y."/>
            <person name="Abe K."/>
            <person name="Yokota A."/>
            <person name="Yabe S."/>
        </authorList>
    </citation>
    <scope>NUCLEOTIDE SEQUENCE [LARGE SCALE GENOMIC DNA]</scope>
    <source>
        <strain evidence="4">Uno11</strain>
    </source>
</reference>
<name>A0A402AUH2_9CHLR</name>
<gene>
    <name evidence="3" type="ORF">KDK_65680</name>
</gene>
<dbReference type="Pfam" id="PF25872">
    <property type="entry name" value="HTH_77"/>
    <property type="match status" value="1"/>
</dbReference>
<dbReference type="Proteomes" id="UP000287188">
    <property type="component" value="Unassembled WGS sequence"/>
</dbReference>
<sequence length="781" mass="88169">MLEPGAKNLSLTMLLTPCIGRESEIDAAGTMLKRDDVRLLTLIGAGGVGKTRLALAIAQHMQHLFCDDCAYIFLDSIREPDEVIQALCQQLNIHAVERQQLLETLKAALKEKRMLLLLDNFEQVSSAAPLLLELLIACPQLKFLVTSRVTLHVRGAYELYISPLSLPDIQANYAPAELVQSASVRLFVQRVQTFQPDFQLNKINAAYVAKICVHLDGLPLALELAAARLRLFSPQALLERLEKRLPLLTNGSHDLPPRQKTLRDTLSWSYTLLDWQEQHLFRLLAVFQGGFTVEAAEQVCGAGQGIADLLTLLLEKSLLQQKESNNGERRLLMLETVREYAWECLTQHSAEEELACRAHANYYLTWVEMLESEREHMLSSVWYRCLTQELANVRAAWRWTIEQHETELTLRFGGALRAFWMADGSWLYEKEYHVLSQILLQRDAASVIPVLIWARALATAGILAFYQHAYDRCISFHEESLLLYRQQGDSLGAATVLNELGKMARLHGRRSEALTFLQESLSLYRAVGDRPGCARALLLLADVFSSQFQPDEALPLIRESFALCWELDDMRGCAAALNLQAQVFDVQGEPEQAQLLAEESLELYRGVGDAWELGNGFLEVARFALVRGEYTLAYQQAAEGLTITRETRNQEGSAWALCLMGHARLYQNEAVAGMGLLQESLKCYKELGNSKGVALLLQTFARLSFERRDYAQAQTYTEESLSVFIERDSRFAIVYGLEFLGKIVMAQGQPEWATLLLAAAQQHVRRLIFLRHQRTNLYTSS</sequence>
<dbReference type="EMBL" id="BIFS01000002">
    <property type="protein sequence ID" value="GCE22768.1"/>
    <property type="molecule type" value="Genomic_DNA"/>
</dbReference>
<feature type="domain" description="Winged helix-turn-helix" evidence="2">
    <location>
        <begin position="273"/>
        <end position="345"/>
    </location>
</feature>
<evidence type="ECO:0000259" key="1">
    <source>
        <dbReference type="Pfam" id="PF00931"/>
    </source>
</evidence>
<dbReference type="PANTHER" id="PTHR47691:SF3">
    <property type="entry name" value="HTH-TYPE TRANSCRIPTIONAL REGULATOR RV0890C-RELATED"/>
    <property type="match status" value="1"/>
</dbReference>
<protein>
    <submittedName>
        <fullName evidence="3">Uncharacterized protein</fullName>
    </submittedName>
</protein>
<dbReference type="Pfam" id="PF00931">
    <property type="entry name" value="NB-ARC"/>
    <property type="match status" value="1"/>
</dbReference>
<dbReference type="SUPFAM" id="SSF52540">
    <property type="entry name" value="P-loop containing nucleoside triphosphate hydrolases"/>
    <property type="match status" value="1"/>
</dbReference>
<dbReference type="SUPFAM" id="SSF48452">
    <property type="entry name" value="TPR-like"/>
    <property type="match status" value="2"/>
</dbReference>
<dbReference type="SMART" id="SM00028">
    <property type="entry name" value="TPR"/>
    <property type="match status" value="5"/>
</dbReference>
<dbReference type="InterPro" id="IPR019734">
    <property type="entry name" value="TPR_rpt"/>
</dbReference>
<comment type="caution">
    <text evidence="3">The sequence shown here is derived from an EMBL/GenBank/DDBJ whole genome shotgun (WGS) entry which is preliminary data.</text>
</comment>
<dbReference type="OrthoDB" id="149079at2"/>
<accession>A0A402AUH2</accession>
<keyword evidence="4" id="KW-1185">Reference proteome</keyword>
<proteinExistence type="predicted"/>
<feature type="domain" description="NB-ARC" evidence="1">
    <location>
        <begin position="27"/>
        <end position="125"/>
    </location>
</feature>
<dbReference type="PANTHER" id="PTHR47691">
    <property type="entry name" value="REGULATOR-RELATED"/>
    <property type="match status" value="1"/>
</dbReference>
<dbReference type="AlphaFoldDB" id="A0A402AUH2"/>
<dbReference type="GO" id="GO:0043531">
    <property type="term" value="F:ADP binding"/>
    <property type="evidence" value="ECO:0007669"/>
    <property type="project" value="InterPro"/>
</dbReference>
<dbReference type="PRINTS" id="PR00364">
    <property type="entry name" value="DISEASERSIST"/>
</dbReference>
<dbReference type="Pfam" id="PF13424">
    <property type="entry name" value="TPR_12"/>
    <property type="match status" value="1"/>
</dbReference>
<dbReference type="InterPro" id="IPR027417">
    <property type="entry name" value="P-loop_NTPase"/>
</dbReference>
<dbReference type="Gene3D" id="3.40.50.300">
    <property type="entry name" value="P-loop containing nucleotide triphosphate hydrolases"/>
    <property type="match status" value="1"/>
</dbReference>